<accession>A0A6C2TWL3</accession>
<keyword evidence="2" id="KW-1185">Reference proteome</keyword>
<sequence length="31" mass="3533">MQYAQYVFAVAYPSSMESTPNENDDEEEDDG</sequence>
<protein>
    <submittedName>
        <fullName evidence="1">Uncharacterized protein</fullName>
    </submittedName>
</protein>
<organism evidence="1 2">
    <name type="scientific">Pontiella desulfatans</name>
    <dbReference type="NCBI Taxonomy" id="2750659"/>
    <lineage>
        <taxon>Bacteria</taxon>
        <taxon>Pseudomonadati</taxon>
        <taxon>Kiritimatiellota</taxon>
        <taxon>Kiritimatiellia</taxon>
        <taxon>Kiritimatiellales</taxon>
        <taxon>Pontiellaceae</taxon>
        <taxon>Pontiella</taxon>
    </lineage>
</organism>
<dbReference type="AlphaFoldDB" id="A0A6C2TWL3"/>
<dbReference type="EMBL" id="CAAHFG010000001">
    <property type="protein sequence ID" value="VGO11711.1"/>
    <property type="molecule type" value="Genomic_DNA"/>
</dbReference>
<name>A0A6C2TWL3_PONDE</name>
<reference evidence="1 2" key="1">
    <citation type="submission" date="2019-04" db="EMBL/GenBank/DDBJ databases">
        <authorList>
            <person name="Van Vliet M D."/>
        </authorList>
    </citation>
    <scope>NUCLEOTIDE SEQUENCE [LARGE SCALE GENOMIC DNA]</scope>
    <source>
        <strain evidence="1 2">F1</strain>
    </source>
</reference>
<evidence type="ECO:0000313" key="2">
    <source>
        <dbReference type="Proteomes" id="UP000366872"/>
    </source>
</evidence>
<proteinExistence type="predicted"/>
<evidence type="ECO:0000313" key="1">
    <source>
        <dbReference type="EMBL" id="VGO11711.1"/>
    </source>
</evidence>
<dbReference type="Proteomes" id="UP000366872">
    <property type="component" value="Unassembled WGS sequence"/>
</dbReference>
<gene>
    <name evidence="1" type="ORF">PDESU_00257</name>
</gene>